<accession>A0A8X8LB34</accession>
<organism evidence="1 2">
    <name type="scientific">Caldalkalibacillus thermarum (strain TA2.A1)</name>
    <dbReference type="NCBI Taxonomy" id="986075"/>
    <lineage>
        <taxon>Bacteria</taxon>
        <taxon>Bacillati</taxon>
        <taxon>Bacillota</taxon>
        <taxon>Bacilli</taxon>
        <taxon>Bacillales</taxon>
        <taxon>Bacillaceae</taxon>
        <taxon>Caldalkalibacillus</taxon>
    </lineage>
</organism>
<protein>
    <submittedName>
        <fullName evidence="1">DCC1-like thiol-disulfide oxidoreductase family protein</fullName>
    </submittedName>
</protein>
<dbReference type="Proteomes" id="UP000825179">
    <property type="component" value="Chromosome"/>
</dbReference>
<name>A0A8X8LB34_CALTT</name>
<dbReference type="Pfam" id="PF04134">
    <property type="entry name" value="DCC1-like"/>
    <property type="match status" value="1"/>
</dbReference>
<gene>
    <name evidence="1" type="ORF">HUR95_03950</name>
</gene>
<evidence type="ECO:0000313" key="2">
    <source>
        <dbReference type="Proteomes" id="UP000825179"/>
    </source>
</evidence>
<dbReference type="PANTHER" id="PTHR33639">
    <property type="entry name" value="THIOL-DISULFIDE OXIDOREDUCTASE DCC"/>
    <property type="match status" value="1"/>
</dbReference>
<dbReference type="GO" id="GO:0015035">
    <property type="term" value="F:protein-disulfide reductase activity"/>
    <property type="evidence" value="ECO:0007669"/>
    <property type="project" value="InterPro"/>
</dbReference>
<dbReference type="KEGG" id="cthu:HUR95_03950"/>
<sequence length="153" mass="18043">MAEDWLGRVDGVNDRNQAAERSPEYLILFDSLCHMCSRLVQFVLKRDKQEKFYFAPLQSEIGQTILKAYGLPPHDWDSFVYLRKGKCLLKSTAALYVLKDLGGVWQLFYPFSLVPKVILDPVYDWVARNRYAWFGQRQSCLLPDKRMRQRFLE</sequence>
<dbReference type="AlphaFoldDB" id="A0A8X8LB34"/>
<reference evidence="1 2" key="1">
    <citation type="journal article" date="2020" name="Extremophiles">
        <title>Genomic analysis of Caldalkalibacillus thermarum TA2.A1 reveals aerobic alkaliphilic metabolism and evolutionary hallmarks linking alkaliphilic bacteria and plant life.</title>
        <authorList>
            <person name="de Jong S.I."/>
            <person name="van den Broek M.A."/>
            <person name="Merkel A.Y."/>
            <person name="de la Torre Cortes P."/>
            <person name="Kalamorz F."/>
            <person name="Cook G.M."/>
            <person name="van Loosdrecht M.C.M."/>
            <person name="McMillan D.G.G."/>
        </authorList>
    </citation>
    <scope>NUCLEOTIDE SEQUENCE [LARGE SCALE GENOMIC DNA]</scope>
    <source>
        <strain evidence="1 2">TA2.A1</strain>
    </source>
</reference>
<dbReference type="PANTHER" id="PTHR33639:SF2">
    <property type="entry name" value="DUF393 DOMAIN-CONTAINING PROTEIN"/>
    <property type="match status" value="1"/>
</dbReference>
<proteinExistence type="predicted"/>
<keyword evidence="2" id="KW-1185">Reference proteome</keyword>
<evidence type="ECO:0000313" key="1">
    <source>
        <dbReference type="EMBL" id="QZT34538.1"/>
    </source>
</evidence>
<dbReference type="InterPro" id="IPR052927">
    <property type="entry name" value="DCC_oxidoreductase"/>
</dbReference>
<dbReference type="OrthoDB" id="9785438at2"/>
<dbReference type="EMBL" id="CP082237">
    <property type="protein sequence ID" value="QZT34538.1"/>
    <property type="molecule type" value="Genomic_DNA"/>
</dbReference>
<dbReference type="InterPro" id="IPR007263">
    <property type="entry name" value="DCC1-like"/>
</dbReference>